<protein>
    <submittedName>
        <fullName evidence="1">Uncharacterized protein</fullName>
    </submittedName>
</protein>
<dbReference type="AlphaFoldDB" id="A0A4V2M733"/>
<dbReference type="Proteomes" id="UP000293342">
    <property type="component" value="Unassembled WGS sequence"/>
</dbReference>
<proteinExistence type="predicted"/>
<organism evidence="1 2">
    <name type="scientific">Kribbella capetownensis</name>
    <dbReference type="NCBI Taxonomy" id="1572659"/>
    <lineage>
        <taxon>Bacteria</taxon>
        <taxon>Bacillati</taxon>
        <taxon>Actinomycetota</taxon>
        <taxon>Actinomycetes</taxon>
        <taxon>Propionibacteriales</taxon>
        <taxon>Kribbellaceae</taxon>
        <taxon>Kribbella</taxon>
    </lineage>
</organism>
<evidence type="ECO:0000313" key="1">
    <source>
        <dbReference type="EMBL" id="TCC46052.1"/>
    </source>
</evidence>
<reference evidence="1 2" key="1">
    <citation type="submission" date="2019-02" db="EMBL/GenBank/DDBJ databases">
        <title>Kribbella capetownensis sp. nov. and Kribbella speibonae sp. nov., isolated from soil.</title>
        <authorList>
            <person name="Curtis S.M."/>
            <person name="Norton I."/>
            <person name="Everest G.J."/>
            <person name="Meyers P.R."/>
        </authorList>
    </citation>
    <scope>NUCLEOTIDE SEQUENCE [LARGE SCALE GENOMIC DNA]</scope>
    <source>
        <strain evidence="1 2">YM53</strain>
    </source>
</reference>
<name>A0A4V2M733_9ACTN</name>
<sequence length="94" mass="10370">MTASPVDINAYANLMAYRAIADHQFLCDWVASDHYGDHDWCPTVLEPGDEYALVVQINPAANPDPYRVVGRYCMGCGYQMFGTPEFEPAPAPVA</sequence>
<dbReference type="OrthoDB" id="3828584at2"/>
<comment type="caution">
    <text evidence="1">The sequence shown here is derived from an EMBL/GenBank/DDBJ whole genome shotgun (WGS) entry which is preliminary data.</text>
</comment>
<accession>A0A4V2M733</accession>
<evidence type="ECO:0000313" key="2">
    <source>
        <dbReference type="Proteomes" id="UP000293342"/>
    </source>
</evidence>
<dbReference type="EMBL" id="SJKD01000007">
    <property type="protein sequence ID" value="TCC46052.1"/>
    <property type="molecule type" value="Genomic_DNA"/>
</dbReference>
<keyword evidence="2" id="KW-1185">Reference proteome</keyword>
<dbReference type="RefSeq" id="WP_131517138.1">
    <property type="nucleotide sequence ID" value="NZ_SJKD01000007.1"/>
</dbReference>
<gene>
    <name evidence="1" type="ORF">E0H75_30620</name>
</gene>